<dbReference type="Pfam" id="PF00933">
    <property type="entry name" value="Glyco_hydro_3"/>
    <property type="match status" value="1"/>
</dbReference>
<reference evidence="10 11" key="1">
    <citation type="submission" date="2024-03" db="EMBL/GenBank/DDBJ databases">
        <title>Mouse gut bacterial collection (mGBC) of GemPharmatech.</title>
        <authorList>
            <person name="He Y."/>
            <person name="Dong L."/>
            <person name="Wu D."/>
            <person name="Gao X."/>
            <person name="Lin Z."/>
        </authorList>
    </citation>
    <scope>NUCLEOTIDE SEQUENCE [LARGE SCALE GENOMIC DNA]</scope>
    <source>
        <strain evidence="10 11">54-13</strain>
    </source>
</reference>
<dbReference type="Gene3D" id="3.20.20.300">
    <property type="entry name" value="Glycoside hydrolase, family 3, N-terminal domain"/>
    <property type="match status" value="1"/>
</dbReference>
<evidence type="ECO:0000256" key="6">
    <source>
        <dbReference type="SAM" id="MobiDB-lite"/>
    </source>
</evidence>
<dbReference type="InterPro" id="IPR012338">
    <property type="entry name" value="Beta-lactam/transpept-like"/>
</dbReference>
<dbReference type="Pfam" id="PF00144">
    <property type="entry name" value="Beta-lactamase"/>
    <property type="match status" value="1"/>
</dbReference>
<protein>
    <recommendedName>
        <fullName evidence="3">beta-N-acetylhexosaminidase</fullName>
        <ecNumber evidence="3">3.2.1.52</ecNumber>
    </recommendedName>
</protein>
<gene>
    <name evidence="10" type="ORF">AAK873_00325</name>
</gene>
<keyword evidence="4 10" id="KW-0378">Hydrolase</keyword>
<keyword evidence="5" id="KW-0326">Glycosidase</keyword>
<dbReference type="SUPFAM" id="SSF56601">
    <property type="entry name" value="beta-lactamase/transpeptidase-like"/>
    <property type="match status" value="1"/>
</dbReference>
<comment type="similarity">
    <text evidence="2">Belongs to the glycosyl hydrolase 3 family.</text>
</comment>
<dbReference type="PANTHER" id="PTHR30480">
    <property type="entry name" value="BETA-HEXOSAMINIDASE-RELATED"/>
    <property type="match status" value="1"/>
</dbReference>
<evidence type="ECO:0000313" key="11">
    <source>
        <dbReference type="Proteomes" id="UP001565200"/>
    </source>
</evidence>
<evidence type="ECO:0000256" key="4">
    <source>
        <dbReference type="ARBA" id="ARBA00022801"/>
    </source>
</evidence>
<accession>A0ABV4CRQ2</accession>
<evidence type="ECO:0000256" key="3">
    <source>
        <dbReference type="ARBA" id="ARBA00012663"/>
    </source>
</evidence>
<dbReference type="SUPFAM" id="SSF51445">
    <property type="entry name" value="(Trans)glycosidases"/>
    <property type="match status" value="1"/>
</dbReference>
<dbReference type="InterPro" id="IPR001764">
    <property type="entry name" value="Glyco_hydro_3_N"/>
</dbReference>
<evidence type="ECO:0000313" key="10">
    <source>
        <dbReference type="EMBL" id="MEY8244058.1"/>
    </source>
</evidence>
<dbReference type="EMBL" id="JBCLPP010000001">
    <property type="protein sequence ID" value="MEY8244058.1"/>
    <property type="molecule type" value="Genomic_DNA"/>
</dbReference>
<sequence>MRRIYTLMVLAFTASAMTLYASVPDMMSGIDRKSCDRWVDSVYRSLTLRQRIGQLFVPKVSPANMTAARSTIASYVKTRGVGGLLFSKGTIEQHAALTDYARSIADVPLLMTLDGEWGPSMRVTGTVRYPYNMSLGAIEDPQLLYDYGRETARQCRLLGIQVNFAPVLDVNSNPQNPVIGFRSFGENPKRVAELGLAYSRGIESGGVMAVGKHFPGHGDTDNDSHKTLPAINHDAAKLDSVDLYPFKEFINAGLSGIMVGHLNVPALDPSGIPSSLSQKIITGVLKDRLGFEGLVWTDGLAMKGANIPGVNNCVAALKAGVDILLEPTALATDIDAVYNAVKSGDIPDSIIENRCKKVLAYKYMFGLSEKQPKAVSPSLKKDLVSPEAEAVNRRLTAAMMTCVQNSSDLLPLHNLDTNSIAVVNLGEGRQNTFTRFCGKYAQVDTYSASPALSPSTVEAIKRHNTVVAAVYNDKASTIAELKKLEDCKNLITVFFINPYKVARFAPVGAKSIIIAYENNKLTQEYGAQAIFGGIRVNGTLPVDIKGVAPAGACVGLLKTRLGYESPAEAGFNPSVEKRIDSLVSVGLRTGAFPGCQVLVARNGNVVIDKSYGYTDNTKTHRVNDSTIYDLASVSKVAGTLPGLMLAYDRSLFELDSPASRYIPGLKECGKNDITVKELLYHESGYPAAMNVMKLFMDTATYTGRLTSNRMRGANTIKIARGLYGNNQARLRTDLTSHTPGENCDRPAAKGLYVGKAAYDTIMARIHAMDLRASKSYRYSDLNFALLMEMEQNLTGISHDEYVHKGIYAPLGACRTGYLPLSRHSAKEIAPTESDRFMRRQLIHGYVHDELAAFSGGVQGNAGLFSTAGDLAKLCQMWLNGGNYGGKKILSAKTVKLFTTAKSPRSRRGLGFDKPDMADPDKSPTAPQADASTFGHIGFTGTGFWVDPANGLIYIFLSNRVNPSRDNRAFTTLNIRPAIMSVLYEAMK</sequence>
<dbReference type="InterPro" id="IPR036962">
    <property type="entry name" value="Glyco_hydro_3_N_sf"/>
</dbReference>
<dbReference type="Proteomes" id="UP001565200">
    <property type="component" value="Unassembled WGS sequence"/>
</dbReference>
<evidence type="ECO:0000259" key="9">
    <source>
        <dbReference type="Pfam" id="PF00933"/>
    </source>
</evidence>
<dbReference type="InterPro" id="IPR001466">
    <property type="entry name" value="Beta-lactam-related"/>
</dbReference>
<feature type="compositionally biased region" description="Basic and acidic residues" evidence="6">
    <location>
        <begin position="909"/>
        <end position="921"/>
    </location>
</feature>
<evidence type="ECO:0000256" key="5">
    <source>
        <dbReference type="ARBA" id="ARBA00023295"/>
    </source>
</evidence>
<dbReference type="Gene3D" id="3.40.50.1700">
    <property type="entry name" value="Glycoside hydrolase family 3 C-terminal domain"/>
    <property type="match status" value="1"/>
</dbReference>
<feature type="signal peptide" evidence="7">
    <location>
        <begin position="1"/>
        <end position="21"/>
    </location>
</feature>
<keyword evidence="7" id="KW-0732">Signal</keyword>
<proteinExistence type="inferred from homology"/>
<feature type="chain" id="PRO_5045336028" description="beta-N-acetylhexosaminidase" evidence="7">
    <location>
        <begin position="22"/>
        <end position="987"/>
    </location>
</feature>
<dbReference type="InterPro" id="IPR017853">
    <property type="entry name" value="GH"/>
</dbReference>
<evidence type="ECO:0000256" key="1">
    <source>
        <dbReference type="ARBA" id="ARBA00001231"/>
    </source>
</evidence>
<dbReference type="PRINTS" id="PR00133">
    <property type="entry name" value="GLHYDRLASE3"/>
</dbReference>
<evidence type="ECO:0000256" key="7">
    <source>
        <dbReference type="SAM" id="SignalP"/>
    </source>
</evidence>
<evidence type="ECO:0000256" key="2">
    <source>
        <dbReference type="ARBA" id="ARBA00005336"/>
    </source>
</evidence>
<dbReference type="InterPro" id="IPR050226">
    <property type="entry name" value="NagZ_Beta-hexosaminidase"/>
</dbReference>
<feature type="region of interest" description="Disordered" evidence="6">
    <location>
        <begin position="904"/>
        <end position="929"/>
    </location>
</feature>
<dbReference type="InterPro" id="IPR036881">
    <property type="entry name" value="Glyco_hydro_3_C_sf"/>
</dbReference>
<organism evidence="10 11">
    <name type="scientific">Heminiphilus faecis</name>
    <dbReference type="NCBI Taxonomy" id="2601703"/>
    <lineage>
        <taxon>Bacteria</taxon>
        <taxon>Pseudomonadati</taxon>
        <taxon>Bacteroidota</taxon>
        <taxon>Bacteroidia</taxon>
        <taxon>Bacteroidales</taxon>
        <taxon>Muribaculaceae</taxon>
        <taxon>Heminiphilus</taxon>
    </lineage>
</organism>
<dbReference type="PANTHER" id="PTHR30480:SF13">
    <property type="entry name" value="BETA-HEXOSAMINIDASE"/>
    <property type="match status" value="1"/>
</dbReference>
<dbReference type="GO" id="GO:0016787">
    <property type="term" value="F:hydrolase activity"/>
    <property type="evidence" value="ECO:0007669"/>
    <property type="project" value="UniProtKB-KW"/>
</dbReference>
<comment type="caution">
    <text evidence="10">The sequence shown here is derived from an EMBL/GenBank/DDBJ whole genome shotgun (WGS) entry which is preliminary data.</text>
</comment>
<name>A0ABV4CRQ2_9BACT</name>
<keyword evidence="11" id="KW-1185">Reference proteome</keyword>
<dbReference type="Gene3D" id="3.40.710.10">
    <property type="entry name" value="DD-peptidase/beta-lactamase superfamily"/>
    <property type="match status" value="1"/>
</dbReference>
<dbReference type="EC" id="3.2.1.52" evidence="3"/>
<feature type="domain" description="Glycoside hydrolase family 3 N-terminal" evidence="9">
    <location>
        <begin position="47"/>
        <end position="359"/>
    </location>
</feature>
<comment type="catalytic activity">
    <reaction evidence="1">
        <text>Hydrolysis of terminal non-reducing N-acetyl-D-hexosamine residues in N-acetyl-beta-D-hexosaminides.</text>
        <dbReference type="EC" id="3.2.1.52"/>
    </reaction>
</comment>
<evidence type="ECO:0000259" key="8">
    <source>
        <dbReference type="Pfam" id="PF00144"/>
    </source>
</evidence>
<feature type="domain" description="Beta-lactamase-related" evidence="8">
    <location>
        <begin position="580"/>
        <end position="966"/>
    </location>
</feature>
<dbReference type="RefSeq" id="WP_148464276.1">
    <property type="nucleotide sequence ID" value="NZ_JBCLPP010000001.1"/>
</dbReference>